<organism evidence="3 4">
    <name type="scientific">Aedes aegypti</name>
    <name type="common">Yellowfever mosquito</name>
    <name type="synonym">Culex aegypti</name>
    <dbReference type="NCBI Taxonomy" id="7159"/>
    <lineage>
        <taxon>Eukaryota</taxon>
        <taxon>Metazoa</taxon>
        <taxon>Ecdysozoa</taxon>
        <taxon>Arthropoda</taxon>
        <taxon>Hexapoda</taxon>
        <taxon>Insecta</taxon>
        <taxon>Pterygota</taxon>
        <taxon>Neoptera</taxon>
        <taxon>Endopterygota</taxon>
        <taxon>Diptera</taxon>
        <taxon>Nematocera</taxon>
        <taxon>Culicoidea</taxon>
        <taxon>Culicidae</taxon>
        <taxon>Culicinae</taxon>
        <taxon>Aedini</taxon>
        <taxon>Aedes</taxon>
        <taxon>Stegomyia</taxon>
    </lineage>
</organism>
<feature type="compositionally biased region" description="Basic and acidic residues" evidence="1">
    <location>
        <begin position="111"/>
        <end position="120"/>
    </location>
</feature>
<dbReference type="KEGG" id="aag:5573847"/>
<reference evidence="3" key="2">
    <citation type="journal article" date="2007" name="Science">
        <title>Genome sequence of Aedes aegypti, a major arbovirus vector.</title>
        <authorList>
            <person name="Nene V."/>
            <person name="Wortman J.R."/>
            <person name="Lawson D."/>
            <person name="Haas B."/>
            <person name="Kodira C."/>
            <person name="Tu Z.J."/>
            <person name="Loftus B."/>
            <person name="Xi Z."/>
            <person name="Megy K."/>
            <person name="Grabherr M."/>
            <person name="Ren Q."/>
            <person name="Zdobnov E.M."/>
            <person name="Lobo N.F."/>
            <person name="Campbell K.S."/>
            <person name="Brown S.E."/>
            <person name="Bonaldo M.F."/>
            <person name="Zhu J."/>
            <person name="Sinkins S.P."/>
            <person name="Hogenkamp D.G."/>
            <person name="Amedeo P."/>
            <person name="Arensburger P."/>
            <person name="Atkinson P.W."/>
            <person name="Bidwell S."/>
            <person name="Biedler J."/>
            <person name="Birney E."/>
            <person name="Bruggner R.V."/>
            <person name="Costas J."/>
            <person name="Coy M.R."/>
            <person name="Crabtree J."/>
            <person name="Crawford M."/>
            <person name="Debruyn B."/>
            <person name="Decaprio D."/>
            <person name="Eiglmeier K."/>
            <person name="Eisenstadt E."/>
            <person name="El-Dorry H."/>
            <person name="Gelbart W.M."/>
            <person name="Gomes S.L."/>
            <person name="Hammond M."/>
            <person name="Hannick L.I."/>
            <person name="Hogan J.R."/>
            <person name="Holmes M.H."/>
            <person name="Jaffe D."/>
            <person name="Johnston J.S."/>
            <person name="Kennedy R.C."/>
            <person name="Koo H."/>
            <person name="Kravitz S."/>
            <person name="Kriventseva E.V."/>
            <person name="Kulp D."/>
            <person name="Labutti K."/>
            <person name="Lee E."/>
            <person name="Li S."/>
            <person name="Lovin D.D."/>
            <person name="Mao C."/>
            <person name="Mauceli E."/>
            <person name="Menck C.F."/>
            <person name="Miller J.R."/>
            <person name="Montgomery P."/>
            <person name="Mori A."/>
            <person name="Nascimento A.L."/>
            <person name="Naveira H.F."/>
            <person name="Nusbaum C."/>
            <person name="O'leary S."/>
            <person name="Orvis J."/>
            <person name="Pertea M."/>
            <person name="Quesneville H."/>
            <person name="Reidenbach K.R."/>
            <person name="Rogers Y.H."/>
            <person name="Roth C.W."/>
            <person name="Schneider J.R."/>
            <person name="Schatz M."/>
            <person name="Shumway M."/>
            <person name="Stanke M."/>
            <person name="Stinson E.O."/>
            <person name="Tubio J.M."/>
            <person name="Vanzee J.P."/>
            <person name="Verjovski-Almeida S."/>
            <person name="Werner D."/>
            <person name="White O."/>
            <person name="Wyder S."/>
            <person name="Zeng Q."/>
            <person name="Zhao Q."/>
            <person name="Zhao Y."/>
            <person name="Hill C.A."/>
            <person name="Raikhel A.S."/>
            <person name="Soares M.B."/>
            <person name="Knudson D.L."/>
            <person name="Lee N.H."/>
            <person name="Galagan J."/>
            <person name="Salzberg S.L."/>
            <person name="Paulsen I.T."/>
            <person name="Dimopoulos G."/>
            <person name="Collins F.H."/>
            <person name="Birren B."/>
            <person name="Fraser-Liggett C.M."/>
            <person name="Severson D.W."/>
        </authorList>
    </citation>
    <scope>NUCLEOTIDE SEQUENCE [LARGE SCALE GENOMIC DNA]</scope>
    <source>
        <strain evidence="3">Liverpool</strain>
    </source>
</reference>
<dbReference type="OrthoDB" id="74813at2759"/>
<dbReference type="Pfam" id="PF15862">
    <property type="entry name" value="Coilin_N"/>
    <property type="match status" value="1"/>
</dbReference>
<dbReference type="Proteomes" id="UP000682892">
    <property type="component" value="Chromosome 2"/>
</dbReference>
<feature type="region of interest" description="Disordered" evidence="1">
    <location>
        <begin position="194"/>
        <end position="228"/>
    </location>
</feature>
<reference evidence="3" key="1">
    <citation type="submission" date="2005-10" db="EMBL/GenBank/DDBJ databases">
        <authorList>
            <person name="Loftus B.J."/>
            <person name="Nene V.M."/>
            <person name="Hannick L.I."/>
            <person name="Bidwell S."/>
            <person name="Haas B."/>
            <person name="Amedeo P."/>
            <person name="Orvis J."/>
            <person name="Wortman J.R."/>
            <person name="White O.R."/>
            <person name="Salzberg S."/>
            <person name="Shumway M."/>
            <person name="Koo H."/>
            <person name="Zhao Y."/>
            <person name="Holmes M."/>
            <person name="Miller J."/>
            <person name="Schatz M."/>
            <person name="Pop M."/>
            <person name="Pai G."/>
            <person name="Utterback T."/>
            <person name="Rogers Y.-H."/>
            <person name="Kravitz S."/>
            <person name="Fraser C.M."/>
        </authorList>
    </citation>
    <scope>NUCLEOTIDE SEQUENCE</scope>
    <source>
        <strain evidence="3">Liverpool</strain>
    </source>
</reference>
<evidence type="ECO:0000256" key="1">
    <source>
        <dbReference type="SAM" id="MobiDB-lite"/>
    </source>
</evidence>
<proteinExistence type="predicted"/>
<dbReference type="EMBL" id="CH477692">
    <property type="protein sequence ID" value="EAT37207.1"/>
    <property type="molecule type" value="Genomic_DNA"/>
</dbReference>
<feature type="region of interest" description="Disordered" evidence="1">
    <location>
        <begin position="161"/>
        <end position="182"/>
    </location>
</feature>
<dbReference type="InterPro" id="IPR031722">
    <property type="entry name" value="Coilin_N"/>
</dbReference>
<protein>
    <submittedName>
        <fullName evidence="3">AAEL010770-PA</fullName>
    </submittedName>
</protein>
<sequence length="414" mass="46995">MQRYQIDLSDFFVDHRQKVFVGKRDKWKLISCLVKHIGAVFGLKNIFITDSDGVLFLEDDSLDVIRESDLLRVHSSNSSKVAQEICAPKRVAAVDSPRASVVNQNGKRKRESTSNDKPTQRDISSSSESDSDDDNETTLPKIFVGLESVCKKDESIDEIPKLKRKRIRKRKSKKKQEGTPQKVIVKTYGKGKVPAIVNDNGDSSQHIRFSKDDTPDEEGETPAKDEPYRNLNKTTVARVVKAVLQCSEPLTPNNESPSIPDYVDDLHMDQSVVNSQRKQKTRKQKKSLEIKQELIETNTIRAPSPTWDFELDQAKENFLSSYIGEEFWTTLQEALENFPTISIPSVNDIIAYRLPSEDQITYLAFVERADDGDSDGNPALKLKLRRLNTTSPTEMITYTLDQLTEIRLIATYQP</sequence>
<dbReference type="HOGENOM" id="CLU_664333_0_0_1"/>
<feature type="domain" description="Coilin N-terminal" evidence="2">
    <location>
        <begin position="6"/>
        <end position="135"/>
    </location>
</feature>
<evidence type="ECO:0000313" key="3">
    <source>
        <dbReference type="EMBL" id="EAT37207.1"/>
    </source>
</evidence>
<accession>A0A1S4FR94</accession>
<gene>
    <name evidence="3" type="ORF">AaeL_AAEL010770</name>
</gene>
<name>A0A1S4FR94_AEDAE</name>
<dbReference type="AlphaFoldDB" id="A0A1S4FR94"/>
<dbReference type="OMA" id="AQEICAP"/>
<evidence type="ECO:0000259" key="2">
    <source>
        <dbReference type="Pfam" id="PF15862"/>
    </source>
</evidence>
<feature type="compositionally biased region" description="Basic residues" evidence="1">
    <location>
        <begin position="162"/>
        <end position="174"/>
    </location>
</feature>
<feature type="region of interest" description="Disordered" evidence="1">
    <location>
        <begin position="96"/>
        <end position="138"/>
    </location>
</feature>
<reference evidence="3" key="3">
    <citation type="submission" date="2012-09" db="EMBL/GenBank/DDBJ databases">
        <authorList>
            <consortium name="VectorBase"/>
        </authorList>
    </citation>
    <scope>NUCLEOTIDE SEQUENCE</scope>
    <source>
        <strain evidence="3">Liverpool</strain>
    </source>
</reference>
<evidence type="ECO:0000313" key="4">
    <source>
        <dbReference type="Proteomes" id="UP000682892"/>
    </source>
</evidence>